<evidence type="ECO:0000313" key="3">
    <source>
        <dbReference type="EMBL" id="UJF34030.1"/>
    </source>
</evidence>
<evidence type="ECO:0000256" key="1">
    <source>
        <dbReference type="SAM" id="SignalP"/>
    </source>
</evidence>
<feature type="domain" description="Copper amine oxidase-like N-terminal" evidence="2">
    <location>
        <begin position="62"/>
        <end position="96"/>
    </location>
</feature>
<evidence type="ECO:0000313" key="4">
    <source>
        <dbReference type="Proteomes" id="UP001649230"/>
    </source>
</evidence>
<feature type="signal peptide" evidence="1">
    <location>
        <begin position="1"/>
        <end position="25"/>
    </location>
</feature>
<proteinExistence type="predicted"/>
<evidence type="ECO:0000259" key="2">
    <source>
        <dbReference type="Pfam" id="PF07833"/>
    </source>
</evidence>
<gene>
    <name evidence="3" type="ORF">L0M14_01965</name>
</gene>
<name>A0ABY3SLN2_9BACL</name>
<feature type="chain" id="PRO_5045660799" evidence="1">
    <location>
        <begin position="26"/>
        <end position="350"/>
    </location>
</feature>
<reference evidence="3 4" key="1">
    <citation type="journal article" date="2024" name="Int. J. Syst. Evol. Microbiol.">
        <title>Paenibacillus hexagrammi sp. nov., a novel bacterium isolated from the gut content of Hexagrammos agrammus.</title>
        <authorList>
            <person name="Jung H.K."/>
            <person name="Kim D.G."/>
            <person name="Zin H."/>
            <person name="Park J."/>
            <person name="Jung H."/>
            <person name="Kim Y.O."/>
            <person name="Kong H.J."/>
            <person name="Kim J.W."/>
            <person name="Kim Y.S."/>
        </authorList>
    </citation>
    <scope>NUCLEOTIDE SEQUENCE [LARGE SCALE GENOMIC DNA]</scope>
    <source>
        <strain evidence="3 4">YPD9-1</strain>
    </source>
</reference>
<dbReference type="Proteomes" id="UP001649230">
    <property type="component" value="Chromosome"/>
</dbReference>
<protein>
    <submittedName>
        <fullName evidence="3">Copper amine oxidase N-terminal domain-containing protein</fullName>
    </submittedName>
</protein>
<sequence length="350" mass="38191">MKMKSVALAALTCGMILGGTAAAYAASNLEEIKAYLNHTITFEINGKAWQPPVDPDTDQALVPITYQGSTYVPLRALANALDQPVDYDDANKKVWIGQMIDGVSHESPVVSFSYTDDQLKDIQKTFWFTANLPAKLVKGDAFLEAGYDDVDGGCWLKYKHLTIGQGRSYYLIPDDVEQNVTLANGTKAYWMKDGNLSFPFGDVNITMKSEDLSLSHKQIEEIAASMYESPLKVVDASQFAGRTFTKQGSDKYDTSTIQIKKMDADSVTFSVMATHAVGGDAGIQNGNVHTGTIDDTTVKIFGRNAEYSTESPAYDLIFEFNHDGTIQVTEQGESGFGQGVQLSGLYTPSK</sequence>
<dbReference type="InterPro" id="IPR012854">
    <property type="entry name" value="Cu_amine_oxidase-like_N"/>
</dbReference>
<accession>A0ABY3SLN2</accession>
<dbReference type="EMBL" id="CP090978">
    <property type="protein sequence ID" value="UJF34030.1"/>
    <property type="molecule type" value="Genomic_DNA"/>
</dbReference>
<keyword evidence="1" id="KW-0732">Signal</keyword>
<organism evidence="3 4">
    <name type="scientific">Paenibacillus hexagrammi</name>
    <dbReference type="NCBI Taxonomy" id="2908839"/>
    <lineage>
        <taxon>Bacteria</taxon>
        <taxon>Bacillati</taxon>
        <taxon>Bacillota</taxon>
        <taxon>Bacilli</taxon>
        <taxon>Bacillales</taxon>
        <taxon>Paenibacillaceae</taxon>
        <taxon>Paenibacillus</taxon>
    </lineage>
</organism>
<keyword evidence="4" id="KW-1185">Reference proteome</keyword>
<dbReference type="Pfam" id="PF07833">
    <property type="entry name" value="Cu_amine_oxidN1"/>
    <property type="match status" value="1"/>
</dbReference>